<evidence type="ECO:0000256" key="1">
    <source>
        <dbReference type="SAM" id="Phobius"/>
    </source>
</evidence>
<sequence>MRRPPRSFGTDSRAVESIHSGLLLFGYAIVLSLFMAAVILINGG</sequence>
<dbReference type="RefSeq" id="WP_281244684.1">
    <property type="nucleotide sequence ID" value="NZ_FOZS01000002.1"/>
</dbReference>
<keyword evidence="3" id="KW-1185">Reference proteome</keyword>
<dbReference type="Proteomes" id="UP000199199">
    <property type="component" value="Unassembled WGS sequence"/>
</dbReference>
<reference evidence="3" key="1">
    <citation type="submission" date="2016-10" db="EMBL/GenBank/DDBJ databases">
        <authorList>
            <person name="Varghese N."/>
            <person name="Submissions S."/>
        </authorList>
    </citation>
    <scope>NUCLEOTIDE SEQUENCE [LARGE SCALE GENOMIC DNA]</scope>
    <source>
        <strain evidence="3">DSM 22427</strain>
    </source>
</reference>
<dbReference type="EMBL" id="FOZS01000002">
    <property type="protein sequence ID" value="SFS65156.1"/>
    <property type="molecule type" value="Genomic_DNA"/>
</dbReference>
<accession>A0A1I6RKI1</accession>
<gene>
    <name evidence="2" type="ORF">SAMN04488556_1856</name>
</gene>
<organism evidence="2 3">
    <name type="scientific">Halostagnicola kamekurae</name>
    <dbReference type="NCBI Taxonomy" id="619731"/>
    <lineage>
        <taxon>Archaea</taxon>
        <taxon>Methanobacteriati</taxon>
        <taxon>Methanobacteriota</taxon>
        <taxon>Stenosarchaea group</taxon>
        <taxon>Halobacteria</taxon>
        <taxon>Halobacteriales</taxon>
        <taxon>Natrialbaceae</taxon>
        <taxon>Halostagnicola</taxon>
    </lineage>
</organism>
<feature type="transmembrane region" description="Helical" evidence="1">
    <location>
        <begin position="21"/>
        <end position="41"/>
    </location>
</feature>
<evidence type="ECO:0000313" key="2">
    <source>
        <dbReference type="EMBL" id="SFS65156.1"/>
    </source>
</evidence>
<name>A0A1I6RKI1_9EURY</name>
<evidence type="ECO:0000313" key="3">
    <source>
        <dbReference type="Proteomes" id="UP000199199"/>
    </source>
</evidence>
<keyword evidence="1" id="KW-0472">Membrane</keyword>
<keyword evidence="1" id="KW-0812">Transmembrane</keyword>
<proteinExistence type="predicted"/>
<keyword evidence="1" id="KW-1133">Transmembrane helix</keyword>
<protein>
    <submittedName>
        <fullName evidence="2">Uncharacterized protein</fullName>
    </submittedName>
</protein>
<dbReference type="AlphaFoldDB" id="A0A1I6RKI1"/>